<evidence type="ECO:0000313" key="3">
    <source>
        <dbReference type="Proteomes" id="UP001327225"/>
    </source>
</evidence>
<dbReference type="Proteomes" id="UP001327225">
    <property type="component" value="Chromosome"/>
</dbReference>
<gene>
    <name evidence="2" type="ORF">SHK19_15655</name>
</gene>
<accession>A0ABZ0ZM24</accession>
<dbReference type="InterPro" id="IPR037401">
    <property type="entry name" value="SnoaL-like"/>
</dbReference>
<dbReference type="InterPro" id="IPR032710">
    <property type="entry name" value="NTF2-like_dom_sf"/>
</dbReference>
<dbReference type="SUPFAM" id="SSF54427">
    <property type="entry name" value="NTF2-like"/>
    <property type="match status" value="1"/>
</dbReference>
<dbReference type="EMBL" id="CP141059">
    <property type="protein sequence ID" value="WQQ25393.1"/>
    <property type="molecule type" value="Genomic_DNA"/>
</dbReference>
<dbReference type="CDD" id="cd00531">
    <property type="entry name" value="NTF2_like"/>
    <property type="match status" value="1"/>
</dbReference>
<dbReference type="RefSeq" id="WP_322936793.1">
    <property type="nucleotide sequence ID" value="NZ_CP141059.1"/>
</dbReference>
<dbReference type="Pfam" id="PF13577">
    <property type="entry name" value="SnoaL_4"/>
    <property type="match status" value="1"/>
</dbReference>
<reference evidence="3" key="1">
    <citation type="submission" date="2023-12" db="EMBL/GenBank/DDBJ databases">
        <title>Novel species in genus Nocardioides.</title>
        <authorList>
            <person name="Zhou H."/>
        </authorList>
    </citation>
    <scope>NUCLEOTIDE SEQUENCE [LARGE SCALE GENOMIC DNA]</scope>
    <source>
        <strain evidence="3">HM61</strain>
    </source>
</reference>
<dbReference type="Gene3D" id="3.10.450.50">
    <property type="match status" value="1"/>
</dbReference>
<evidence type="ECO:0000313" key="2">
    <source>
        <dbReference type="EMBL" id="WQQ25393.1"/>
    </source>
</evidence>
<evidence type="ECO:0000259" key="1">
    <source>
        <dbReference type="Pfam" id="PF13577"/>
    </source>
</evidence>
<proteinExistence type="predicted"/>
<name>A0ABZ0ZM24_9ACTN</name>
<organism evidence="2 3">
    <name type="scientific">Nocardioides bizhenqiangii</name>
    <dbReference type="NCBI Taxonomy" id="3095076"/>
    <lineage>
        <taxon>Bacteria</taxon>
        <taxon>Bacillati</taxon>
        <taxon>Actinomycetota</taxon>
        <taxon>Actinomycetes</taxon>
        <taxon>Propionibacteriales</taxon>
        <taxon>Nocardioidaceae</taxon>
        <taxon>Nocardioides</taxon>
    </lineage>
</organism>
<keyword evidence="3" id="KW-1185">Reference proteome</keyword>
<protein>
    <submittedName>
        <fullName evidence="2">Nuclear transport factor 2 family protein</fullName>
    </submittedName>
</protein>
<sequence>MSYTAEQLSDLEEIRRLSAVYARGLDRFDMEEVMQIFAVDSVFDATPVGMEEYKGVDAIRDFFVHNQEVMNDQMHLFGNFVIDLESPTRARGTSYLFQDGHLKSGAQVTTSCLNEDEYEKRDGQWYVVRRACIGLMPMVGNDSYQE</sequence>
<feature type="domain" description="SnoaL-like" evidence="1">
    <location>
        <begin position="7"/>
        <end position="130"/>
    </location>
</feature>